<dbReference type="PANTHER" id="PTHR43818">
    <property type="entry name" value="BCDNA.GH03377"/>
    <property type="match status" value="1"/>
</dbReference>
<dbReference type="InterPro" id="IPR000683">
    <property type="entry name" value="Gfo/Idh/MocA-like_OxRdtase_N"/>
</dbReference>
<dbReference type="OrthoDB" id="9815825at2"/>
<evidence type="ECO:0000259" key="2">
    <source>
        <dbReference type="Pfam" id="PF01408"/>
    </source>
</evidence>
<name>A0A4R4XSG9_9PSEU</name>
<proteinExistence type="predicted"/>
<evidence type="ECO:0000259" key="3">
    <source>
        <dbReference type="Pfam" id="PF22685"/>
    </source>
</evidence>
<dbReference type="RefSeq" id="WP_132495245.1">
    <property type="nucleotide sequence ID" value="NZ_SMKW01000148.1"/>
</dbReference>
<dbReference type="Pfam" id="PF22685">
    <property type="entry name" value="Gal80p_C-like"/>
    <property type="match status" value="1"/>
</dbReference>
<dbReference type="EMBL" id="SMKW01000148">
    <property type="protein sequence ID" value="TDD34183.1"/>
    <property type="molecule type" value="Genomic_DNA"/>
</dbReference>
<evidence type="ECO:0000256" key="1">
    <source>
        <dbReference type="ARBA" id="ARBA00023002"/>
    </source>
</evidence>
<accession>A0A4R4XSG9</accession>
<dbReference type="SUPFAM" id="SSF51735">
    <property type="entry name" value="NAD(P)-binding Rossmann-fold domains"/>
    <property type="match status" value="1"/>
</dbReference>
<dbReference type="InterPro" id="IPR055080">
    <property type="entry name" value="Gal80p-like_C"/>
</dbReference>
<evidence type="ECO:0000313" key="5">
    <source>
        <dbReference type="Proteomes" id="UP000294947"/>
    </source>
</evidence>
<dbReference type="AlphaFoldDB" id="A0A4R4XSG9"/>
<sequence>MGRTKVGIIGANPDQGWAGRAHVPALRALDQYELTAVATSREESARRAAAAFGAEHAFADARSLAEHPDVDLVVVTVRVPKHLELVQAALDAGKHVYCEWPLARTTEEAEVLVEGARAADVHNVIGLQALYSPAIQHARELLAKGALGRITSAAVHSARGKGATGKVPAWAVYTLQSANAAGLLEVHGGHVLSVLDHLLGDIAGLSADLSLPLPDQVVTETGEPVAVDSPDHLVLHAGLASGATLSANIHDGEAADPRVLLEIVGTEGSLAIASTGAEDPRGTQIQMSDLELRVSAEPGRPWEAVQLPPVRPVTQEARNVAAVYADIAEGLRTGEQVAPDFARGLRLHRVLDAIRASAATGTRQVLG</sequence>
<dbReference type="Gene3D" id="3.30.360.10">
    <property type="entry name" value="Dihydrodipicolinate Reductase, domain 2"/>
    <property type="match status" value="1"/>
</dbReference>
<organism evidence="4 5">
    <name type="scientific">Saccharopolyspora elongata</name>
    <dbReference type="NCBI Taxonomy" id="2530387"/>
    <lineage>
        <taxon>Bacteria</taxon>
        <taxon>Bacillati</taxon>
        <taxon>Actinomycetota</taxon>
        <taxon>Actinomycetes</taxon>
        <taxon>Pseudonocardiales</taxon>
        <taxon>Pseudonocardiaceae</taxon>
        <taxon>Saccharopolyspora</taxon>
    </lineage>
</organism>
<keyword evidence="1" id="KW-0560">Oxidoreductase</keyword>
<dbReference type="PANTHER" id="PTHR43818:SF11">
    <property type="entry name" value="BCDNA.GH03377"/>
    <property type="match status" value="1"/>
</dbReference>
<feature type="domain" description="Gfo/Idh/MocA-like oxidoreductase N-terminal" evidence="2">
    <location>
        <begin position="5"/>
        <end position="121"/>
    </location>
</feature>
<dbReference type="InterPro" id="IPR036291">
    <property type="entry name" value="NAD(P)-bd_dom_sf"/>
</dbReference>
<feature type="domain" description="Gal80p-like C-terminal" evidence="3">
    <location>
        <begin position="133"/>
        <end position="273"/>
    </location>
</feature>
<dbReference type="GO" id="GO:0000166">
    <property type="term" value="F:nucleotide binding"/>
    <property type="evidence" value="ECO:0007669"/>
    <property type="project" value="InterPro"/>
</dbReference>
<dbReference type="Pfam" id="PF01408">
    <property type="entry name" value="GFO_IDH_MocA"/>
    <property type="match status" value="1"/>
</dbReference>
<protein>
    <submittedName>
        <fullName evidence="4">Gfo/Idh/MocA family oxidoreductase</fullName>
    </submittedName>
</protein>
<dbReference type="GO" id="GO:0016491">
    <property type="term" value="F:oxidoreductase activity"/>
    <property type="evidence" value="ECO:0007669"/>
    <property type="project" value="UniProtKB-KW"/>
</dbReference>
<dbReference type="Gene3D" id="3.40.50.720">
    <property type="entry name" value="NAD(P)-binding Rossmann-like Domain"/>
    <property type="match status" value="1"/>
</dbReference>
<keyword evidence="5" id="KW-1185">Reference proteome</keyword>
<dbReference type="SUPFAM" id="SSF55347">
    <property type="entry name" value="Glyceraldehyde-3-phosphate dehydrogenase-like, C-terminal domain"/>
    <property type="match status" value="1"/>
</dbReference>
<evidence type="ECO:0000313" key="4">
    <source>
        <dbReference type="EMBL" id="TDD34183.1"/>
    </source>
</evidence>
<dbReference type="InterPro" id="IPR050463">
    <property type="entry name" value="Gfo/Idh/MocA_oxidrdct_glycsds"/>
</dbReference>
<gene>
    <name evidence="4" type="ORF">E1288_44765</name>
</gene>
<comment type="caution">
    <text evidence="4">The sequence shown here is derived from an EMBL/GenBank/DDBJ whole genome shotgun (WGS) entry which is preliminary data.</text>
</comment>
<reference evidence="4 5" key="1">
    <citation type="submission" date="2019-03" db="EMBL/GenBank/DDBJ databases">
        <title>Draft genome sequences of novel Actinobacteria.</title>
        <authorList>
            <person name="Sahin N."/>
            <person name="Ay H."/>
            <person name="Saygin H."/>
        </authorList>
    </citation>
    <scope>NUCLEOTIDE SEQUENCE [LARGE SCALE GENOMIC DNA]</scope>
    <source>
        <strain evidence="4 5">7K502</strain>
    </source>
</reference>
<dbReference type="Proteomes" id="UP000294947">
    <property type="component" value="Unassembled WGS sequence"/>
</dbReference>